<sequence length="65" mass="7336">MRMTMDDQLNFRCLSEEKKLWAKAARVAAAEAGSRKVVLSDWIRETLNLAAEAQLDTGQKKKPKS</sequence>
<comment type="caution">
    <text evidence="1">The sequence shown here is derived from an EMBL/GenBank/DDBJ whole genome shotgun (WGS) entry which is preliminary data.</text>
</comment>
<protein>
    <submittedName>
        <fullName evidence="1">Uncharacterized protein</fullName>
    </submittedName>
</protein>
<gene>
    <name evidence="1" type="ORF">KOR42_50760</name>
</gene>
<reference evidence="1 2" key="1">
    <citation type="submission" date="2019-02" db="EMBL/GenBank/DDBJ databases">
        <title>Deep-cultivation of Planctomycetes and their phenomic and genomic characterization uncovers novel biology.</title>
        <authorList>
            <person name="Wiegand S."/>
            <person name="Jogler M."/>
            <person name="Boedeker C."/>
            <person name="Pinto D."/>
            <person name="Vollmers J."/>
            <person name="Rivas-Marin E."/>
            <person name="Kohn T."/>
            <person name="Peeters S.H."/>
            <person name="Heuer A."/>
            <person name="Rast P."/>
            <person name="Oberbeckmann S."/>
            <person name="Bunk B."/>
            <person name="Jeske O."/>
            <person name="Meyerdierks A."/>
            <person name="Storesund J.E."/>
            <person name="Kallscheuer N."/>
            <person name="Luecker S."/>
            <person name="Lage O.M."/>
            <person name="Pohl T."/>
            <person name="Merkel B.J."/>
            <person name="Hornburger P."/>
            <person name="Mueller R.-W."/>
            <person name="Bruemmer F."/>
            <person name="Labrenz M."/>
            <person name="Spormann A.M."/>
            <person name="Op Den Camp H."/>
            <person name="Overmann J."/>
            <person name="Amann R."/>
            <person name="Jetten M.S.M."/>
            <person name="Mascher T."/>
            <person name="Medema M.H."/>
            <person name="Devos D.P."/>
            <person name="Kaster A.-K."/>
            <person name="Ovreas L."/>
            <person name="Rohde M."/>
            <person name="Galperin M.Y."/>
            <person name="Jogler C."/>
        </authorList>
    </citation>
    <scope>NUCLEOTIDE SEQUENCE [LARGE SCALE GENOMIC DNA]</scope>
    <source>
        <strain evidence="1 2">KOR42</strain>
    </source>
</reference>
<dbReference type="Proteomes" id="UP000317243">
    <property type="component" value="Unassembled WGS sequence"/>
</dbReference>
<organism evidence="1 2">
    <name type="scientific">Thalassoglobus neptunius</name>
    <dbReference type="NCBI Taxonomy" id="1938619"/>
    <lineage>
        <taxon>Bacteria</taxon>
        <taxon>Pseudomonadati</taxon>
        <taxon>Planctomycetota</taxon>
        <taxon>Planctomycetia</taxon>
        <taxon>Planctomycetales</taxon>
        <taxon>Planctomycetaceae</taxon>
        <taxon>Thalassoglobus</taxon>
    </lineage>
</organism>
<keyword evidence="2" id="KW-1185">Reference proteome</keyword>
<proteinExistence type="predicted"/>
<name>A0A5C5VQ33_9PLAN</name>
<accession>A0A5C5VQ33</accession>
<evidence type="ECO:0000313" key="2">
    <source>
        <dbReference type="Proteomes" id="UP000317243"/>
    </source>
</evidence>
<evidence type="ECO:0000313" key="1">
    <source>
        <dbReference type="EMBL" id="TWT39901.1"/>
    </source>
</evidence>
<dbReference type="AlphaFoldDB" id="A0A5C5VQ33"/>
<dbReference type="EMBL" id="SIHI01000061">
    <property type="protein sequence ID" value="TWT39901.1"/>
    <property type="molecule type" value="Genomic_DNA"/>
</dbReference>